<sequence>RQVRKRFQAGELYIDDSLQHRHLSDELVSMDEKAAVLAQMDIPFLRQPVSAQLDALAAELRAQWVAFNRELKQGKLTHLEYDKDTQRLTWRKPKGENQKAREQALYEQLPYCDVADVFRFVNGQCQFLSALTPLQPRYAKKVADADSLMAVIIAQAMNHGNQVMARTSDIPYHVLESTYQQYLRQATLHVANDCISNAIAALPIFPHYSFDLDSLYGAVDGQKFGVERPTVKARYSRKYFGRGKGVVAYTLLCNHVPLNGYLI</sequence>
<dbReference type="Pfam" id="PF01526">
    <property type="entry name" value="DDE_Tnp_Tn3"/>
    <property type="match status" value="1"/>
</dbReference>
<proteinExistence type="predicted"/>
<dbReference type="InterPro" id="IPR002513">
    <property type="entry name" value="Tn3_Tnp_DDE_dom"/>
</dbReference>
<evidence type="ECO:0000313" key="3">
    <source>
        <dbReference type="Proteomes" id="UP000437970"/>
    </source>
</evidence>
<dbReference type="GO" id="GO:0004803">
    <property type="term" value="F:transposase activity"/>
    <property type="evidence" value="ECO:0007669"/>
    <property type="project" value="InterPro"/>
</dbReference>
<organism evidence="2 3">
    <name type="scientific">Pseudomonas helleri</name>
    <dbReference type="NCBI Taxonomy" id="1608996"/>
    <lineage>
        <taxon>Bacteria</taxon>
        <taxon>Pseudomonadati</taxon>
        <taxon>Pseudomonadota</taxon>
        <taxon>Gammaproteobacteria</taxon>
        <taxon>Pseudomonadales</taxon>
        <taxon>Pseudomonadaceae</taxon>
        <taxon>Pseudomonas</taxon>
    </lineage>
</organism>
<dbReference type="AlphaFoldDB" id="A0A7X1Y312"/>
<evidence type="ECO:0000259" key="1">
    <source>
        <dbReference type="Pfam" id="PF01526"/>
    </source>
</evidence>
<dbReference type="EMBL" id="WIVW01000135">
    <property type="protein sequence ID" value="MQU29695.1"/>
    <property type="molecule type" value="Genomic_DNA"/>
</dbReference>
<protein>
    <submittedName>
        <fullName evidence="2">Tn3 family transposase</fullName>
    </submittedName>
</protein>
<feature type="non-terminal residue" evidence="2">
    <location>
        <position position="263"/>
    </location>
</feature>
<evidence type="ECO:0000313" key="2">
    <source>
        <dbReference type="EMBL" id="MQU29695.1"/>
    </source>
</evidence>
<dbReference type="Proteomes" id="UP000437970">
    <property type="component" value="Unassembled WGS sequence"/>
</dbReference>
<comment type="caution">
    <text evidence="2">The sequence shown here is derived from an EMBL/GenBank/DDBJ whole genome shotgun (WGS) entry which is preliminary data.</text>
</comment>
<name>A0A7X1Y312_9PSED</name>
<feature type="non-terminal residue" evidence="2">
    <location>
        <position position="1"/>
    </location>
</feature>
<dbReference type="RefSeq" id="WP_153383296.1">
    <property type="nucleotide sequence ID" value="NZ_WIVW01000135.1"/>
</dbReference>
<dbReference type="GO" id="GO:0006313">
    <property type="term" value="P:DNA transposition"/>
    <property type="evidence" value="ECO:0007669"/>
    <property type="project" value="InterPro"/>
</dbReference>
<gene>
    <name evidence="2" type="ORF">GHO29_24970</name>
</gene>
<feature type="domain" description="Tn3 transposase DDE" evidence="1">
    <location>
        <begin position="116"/>
        <end position="262"/>
    </location>
</feature>
<accession>A0A7X1Y312</accession>
<reference evidence="2 3" key="1">
    <citation type="submission" date="2019-10" db="EMBL/GenBank/DDBJ databases">
        <title>Evaluation of single-gene subtyping targets for Pseudomonas.</title>
        <authorList>
            <person name="Reichler S.J."/>
            <person name="Orsi R.H."/>
            <person name="Wiedmann M."/>
            <person name="Martin N.H."/>
            <person name="Murphy S.I."/>
        </authorList>
    </citation>
    <scope>NUCLEOTIDE SEQUENCE [LARGE SCALE GENOMIC DNA]</scope>
    <source>
        <strain evidence="2 3">FSL R10-1984</strain>
    </source>
</reference>